<comment type="caution">
    <text evidence="1">The sequence shown here is derived from an EMBL/GenBank/DDBJ whole genome shotgun (WGS) entry which is preliminary data.</text>
</comment>
<organism evidence="1 2">
    <name type="scientific">Rhizopus azygosporus</name>
    <name type="common">Rhizopus microsporus var. azygosporus</name>
    <dbReference type="NCBI Taxonomy" id="86630"/>
    <lineage>
        <taxon>Eukaryota</taxon>
        <taxon>Fungi</taxon>
        <taxon>Fungi incertae sedis</taxon>
        <taxon>Mucoromycota</taxon>
        <taxon>Mucoromycotina</taxon>
        <taxon>Mucoromycetes</taxon>
        <taxon>Mucorales</taxon>
        <taxon>Mucorineae</taxon>
        <taxon>Rhizopodaceae</taxon>
        <taxon>Rhizopus</taxon>
    </lineage>
</organism>
<dbReference type="AlphaFoldDB" id="A0A367JAD8"/>
<sequence length="104" mass="11479">MVIVRSASCRFEKNPKPETDTVAKKKIKSNIGKKRGIAEANDDEGIREDDTSAVDAKLAPKGTTAAHFIKFINELLDIMDEDESLKGSYLVIDNASIRKSKPMI</sequence>
<reference evidence="1 2" key="1">
    <citation type="journal article" date="2018" name="G3 (Bethesda)">
        <title>Phylogenetic and Phylogenomic Definition of Rhizopus Species.</title>
        <authorList>
            <person name="Gryganskyi A.P."/>
            <person name="Golan J."/>
            <person name="Dolatabadi S."/>
            <person name="Mondo S."/>
            <person name="Robb S."/>
            <person name="Idnurm A."/>
            <person name="Muszewska A."/>
            <person name="Steczkiewicz K."/>
            <person name="Masonjones S."/>
            <person name="Liao H.L."/>
            <person name="Gajdeczka M.T."/>
            <person name="Anike F."/>
            <person name="Vuek A."/>
            <person name="Anishchenko I.M."/>
            <person name="Voigt K."/>
            <person name="de Hoog G.S."/>
            <person name="Smith M.E."/>
            <person name="Heitman J."/>
            <person name="Vilgalys R."/>
            <person name="Stajich J.E."/>
        </authorList>
    </citation>
    <scope>NUCLEOTIDE SEQUENCE [LARGE SCALE GENOMIC DNA]</scope>
    <source>
        <strain evidence="1 2">CBS 357.93</strain>
    </source>
</reference>
<gene>
    <name evidence="1" type="ORF">CU097_009894</name>
</gene>
<evidence type="ECO:0000313" key="2">
    <source>
        <dbReference type="Proteomes" id="UP000252139"/>
    </source>
</evidence>
<protein>
    <submittedName>
        <fullName evidence="1">Uncharacterized protein</fullName>
    </submittedName>
</protein>
<keyword evidence="2" id="KW-1185">Reference proteome</keyword>
<dbReference type="EMBL" id="PJQL01001776">
    <property type="protein sequence ID" value="RCH86880.1"/>
    <property type="molecule type" value="Genomic_DNA"/>
</dbReference>
<dbReference type="Proteomes" id="UP000252139">
    <property type="component" value="Unassembled WGS sequence"/>
</dbReference>
<accession>A0A367JAD8</accession>
<name>A0A367JAD8_RHIAZ</name>
<dbReference type="OrthoDB" id="2287621at2759"/>
<proteinExistence type="predicted"/>
<evidence type="ECO:0000313" key="1">
    <source>
        <dbReference type="EMBL" id="RCH86880.1"/>
    </source>
</evidence>